<gene>
    <name evidence="1" type="ORF">BSTOLATCC_MIC62689</name>
</gene>
<proteinExistence type="predicted"/>
<dbReference type="EMBL" id="CAJZBQ010000060">
    <property type="protein sequence ID" value="CAG9335111.1"/>
    <property type="molecule type" value="Genomic_DNA"/>
</dbReference>
<dbReference type="AlphaFoldDB" id="A0AAU9KCW6"/>
<name>A0AAU9KCW6_9CILI</name>
<sequence length="67" mass="7936">MMSGSTPQLCQVKTHHYRYGNGRHLHFQLPCRSLIQKEYNYYLYLVSDKIRSCHISHLHSHHNSLGI</sequence>
<protein>
    <submittedName>
        <fullName evidence="1">Uncharacterized protein</fullName>
    </submittedName>
</protein>
<organism evidence="1 2">
    <name type="scientific">Blepharisma stoltei</name>
    <dbReference type="NCBI Taxonomy" id="1481888"/>
    <lineage>
        <taxon>Eukaryota</taxon>
        <taxon>Sar</taxon>
        <taxon>Alveolata</taxon>
        <taxon>Ciliophora</taxon>
        <taxon>Postciliodesmatophora</taxon>
        <taxon>Heterotrichea</taxon>
        <taxon>Heterotrichida</taxon>
        <taxon>Blepharismidae</taxon>
        <taxon>Blepharisma</taxon>
    </lineage>
</organism>
<comment type="caution">
    <text evidence="1">The sequence shown here is derived from an EMBL/GenBank/DDBJ whole genome shotgun (WGS) entry which is preliminary data.</text>
</comment>
<evidence type="ECO:0000313" key="1">
    <source>
        <dbReference type="EMBL" id="CAG9335111.1"/>
    </source>
</evidence>
<reference evidence="1" key="1">
    <citation type="submission" date="2021-09" db="EMBL/GenBank/DDBJ databases">
        <authorList>
            <consortium name="AG Swart"/>
            <person name="Singh M."/>
            <person name="Singh A."/>
            <person name="Seah K."/>
            <person name="Emmerich C."/>
        </authorList>
    </citation>
    <scope>NUCLEOTIDE SEQUENCE</scope>
    <source>
        <strain evidence="1">ATCC30299</strain>
    </source>
</reference>
<evidence type="ECO:0000313" key="2">
    <source>
        <dbReference type="Proteomes" id="UP001162131"/>
    </source>
</evidence>
<dbReference type="Proteomes" id="UP001162131">
    <property type="component" value="Unassembled WGS sequence"/>
</dbReference>
<keyword evidence="2" id="KW-1185">Reference proteome</keyword>
<accession>A0AAU9KCW6</accession>